<dbReference type="EMBL" id="BMDW01000007">
    <property type="protein sequence ID" value="GGA46631.1"/>
    <property type="molecule type" value="Genomic_DNA"/>
</dbReference>
<keyword evidence="3" id="KW-1185">Reference proteome</keyword>
<comment type="caution">
    <text evidence="2">The sequence shown here is derived from an EMBL/GenBank/DDBJ whole genome shotgun (WGS) entry which is preliminary data.</text>
</comment>
<sequence>MRETAGEQRREGGGFGSVEMGEEQGFARDAERVGHQQFGIEARRLADGGEVGGSRSEGASHSPPACGRGWGRGCHICSDGTLVALPSPSPSREREGSK</sequence>
<proteinExistence type="predicted"/>
<feature type="compositionally biased region" description="Basic and acidic residues" evidence="1">
    <location>
        <begin position="1"/>
        <end position="12"/>
    </location>
</feature>
<name>A0ABQ1GMN0_9SPHN</name>
<evidence type="ECO:0000313" key="2">
    <source>
        <dbReference type="EMBL" id="GGA46631.1"/>
    </source>
</evidence>
<organism evidence="2 3">
    <name type="scientific">Sphingomonas psychrolutea</name>
    <dbReference type="NCBI Taxonomy" id="1259676"/>
    <lineage>
        <taxon>Bacteria</taxon>
        <taxon>Pseudomonadati</taxon>
        <taxon>Pseudomonadota</taxon>
        <taxon>Alphaproteobacteria</taxon>
        <taxon>Sphingomonadales</taxon>
        <taxon>Sphingomonadaceae</taxon>
        <taxon>Sphingomonas</taxon>
    </lineage>
</organism>
<dbReference type="Proteomes" id="UP000618591">
    <property type="component" value="Unassembled WGS sequence"/>
</dbReference>
<protein>
    <submittedName>
        <fullName evidence="2">Uncharacterized protein</fullName>
    </submittedName>
</protein>
<feature type="region of interest" description="Disordered" evidence="1">
    <location>
        <begin position="43"/>
        <end position="68"/>
    </location>
</feature>
<gene>
    <name evidence="2" type="ORF">GCM10011395_16130</name>
</gene>
<evidence type="ECO:0000313" key="3">
    <source>
        <dbReference type="Proteomes" id="UP000618591"/>
    </source>
</evidence>
<accession>A0ABQ1GMN0</accession>
<feature type="region of interest" description="Disordered" evidence="1">
    <location>
        <begin position="1"/>
        <end position="24"/>
    </location>
</feature>
<reference evidence="3" key="1">
    <citation type="journal article" date="2019" name="Int. J. Syst. Evol. Microbiol.">
        <title>The Global Catalogue of Microorganisms (GCM) 10K type strain sequencing project: providing services to taxonomists for standard genome sequencing and annotation.</title>
        <authorList>
            <consortium name="The Broad Institute Genomics Platform"/>
            <consortium name="The Broad Institute Genome Sequencing Center for Infectious Disease"/>
            <person name="Wu L."/>
            <person name="Ma J."/>
        </authorList>
    </citation>
    <scope>NUCLEOTIDE SEQUENCE [LARGE SCALE GENOMIC DNA]</scope>
    <source>
        <strain evidence="3">CGMCC 1.10106</strain>
    </source>
</reference>
<evidence type="ECO:0000256" key="1">
    <source>
        <dbReference type="SAM" id="MobiDB-lite"/>
    </source>
</evidence>